<evidence type="ECO:0000313" key="4">
    <source>
        <dbReference type="EMBL" id="GAA1833265.1"/>
    </source>
</evidence>
<protein>
    <recommendedName>
        <fullName evidence="2">Anti-sigma factor antagonist</fullName>
    </recommendedName>
</protein>
<dbReference type="Gene3D" id="3.30.750.24">
    <property type="entry name" value="STAS domain"/>
    <property type="match status" value="1"/>
</dbReference>
<dbReference type="PANTHER" id="PTHR35849:SF2">
    <property type="entry name" value="BLR2341 PROTEIN"/>
    <property type="match status" value="1"/>
</dbReference>
<comment type="similarity">
    <text evidence="1 2">Belongs to the anti-sigma-factor antagonist family.</text>
</comment>
<sequence length="101" mass="10239">MVQFEARTSTKAGRVVVALAGECDLAARDQLVAALREALDAGSTVTVDLSGLSFLDSSGIHELVSAHRTATRNGGALHVTGASGVVAQVLDLTGVAGLLRP</sequence>
<dbReference type="EMBL" id="BAAALT010000278">
    <property type="protein sequence ID" value="GAA1833265.1"/>
    <property type="molecule type" value="Genomic_DNA"/>
</dbReference>
<evidence type="ECO:0000256" key="1">
    <source>
        <dbReference type="ARBA" id="ARBA00009013"/>
    </source>
</evidence>
<dbReference type="InterPro" id="IPR036513">
    <property type="entry name" value="STAS_dom_sf"/>
</dbReference>
<dbReference type="RefSeq" id="WP_344139544.1">
    <property type="nucleotide sequence ID" value="NZ_BAAALT010000278.1"/>
</dbReference>
<evidence type="ECO:0000259" key="3">
    <source>
        <dbReference type="PROSITE" id="PS50801"/>
    </source>
</evidence>
<dbReference type="InterPro" id="IPR058548">
    <property type="entry name" value="MlaB-like_STAS"/>
</dbReference>
<keyword evidence="5" id="KW-1185">Reference proteome</keyword>
<evidence type="ECO:0000256" key="2">
    <source>
        <dbReference type="RuleBase" id="RU003749"/>
    </source>
</evidence>
<dbReference type="Pfam" id="PF13466">
    <property type="entry name" value="STAS_2"/>
    <property type="match status" value="1"/>
</dbReference>
<dbReference type="CDD" id="cd07043">
    <property type="entry name" value="STAS_anti-anti-sigma_factors"/>
    <property type="match status" value="1"/>
</dbReference>
<name>A0ABP4Z1Y7_9ACTN</name>
<dbReference type="SUPFAM" id="SSF52091">
    <property type="entry name" value="SpoIIaa-like"/>
    <property type="match status" value="1"/>
</dbReference>
<proteinExistence type="inferred from homology"/>
<dbReference type="PANTHER" id="PTHR35849">
    <property type="entry name" value="BLR2341 PROTEIN"/>
    <property type="match status" value="1"/>
</dbReference>
<organism evidence="4 5">
    <name type="scientific">Luedemannella flava</name>
    <dbReference type="NCBI Taxonomy" id="349316"/>
    <lineage>
        <taxon>Bacteria</taxon>
        <taxon>Bacillati</taxon>
        <taxon>Actinomycetota</taxon>
        <taxon>Actinomycetes</taxon>
        <taxon>Micromonosporales</taxon>
        <taxon>Micromonosporaceae</taxon>
        <taxon>Luedemannella</taxon>
    </lineage>
</organism>
<dbReference type="InterPro" id="IPR002645">
    <property type="entry name" value="STAS_dom"/>
</dbReference>
<evidence type="ECO:0000313" key="5">
    <source>
        <dbReference type="Proteomes" id="UP001500218"/>
    </source>
</evidence>
<dbReference type="NCBIfam" id="TIGR00377">
    <property type="entry name" value="ant_ant_sig"/>
    <property type="match status" value="1"/>
</dbReference>
<accession>A0ABP4Z1Y7</accession>
<comment type="caution">
    <text evidence="4">The sequence shown here is derived from an EMBL/GenBank/DDBJ whole genome shotgun (WGS) entry which is preliminary data.</text>
</comment>
<dbReference type="InterPro" id="IPR052746">
    <property type="entry name" value="MlaB_ABC_Transporter"/>
</dbReference>
<gene>
    <name evidence="4" type="ORF">GCM10009682_59580</name>
</gene>
<dbReference type="Proteomes" id="UP001500218">
    <property type="component" value="Unassembled WGS sequence"/>
</dbReference>
<dbReference type="InterPro" id="IPR003658">
    <property type="entry name" value="Anti-sigma_ant"/>
</dbReference>
<dbReference type="PROSITE" id="PS50801">
    <property type="entry name" value="STAS"/>
    <property type="match status" value="1"/>
</dbReference>
<reference evidence="5" key="1">
    <citation type="journal article" date="2019" name="Int. J. Syst. Evol. Microbiol.">
        <title>The Global Catalogue of Microorganisms (GCM) 10K type strain sequencing project: providing services to taxonomists for standard genome sequencing and annotation.</title>
        <authorList>
            <consortium name="The Broad Institute Genomics Platform"/>
            <consortium name="The Broad Institute Genome Sequencing Center for Infectious Disease"/>
            <person name="Wu L."/>
            <person name="Ma J."/>
        </authorList>
    </citation>
    <scope>NUCLEOTIDE SEQUENCE [LARGE SCALE GENOMIC DNA]</scope>
    <source>
        <strain evidence="5">JCM 13250</strain>
    </source>
</reference>
<feature type="domain" description="STAS" evidence="3">
    <location>
        <begin position="4"/>
        <end position="101"/>
    </location>
</feature>